<dbReference type="OrthoDB" id="10483770at2759"/>
<evidence type="ECO:0000313" key="3">
    <source>
        <dbReference type="Proteomes" id="UP001152798"/>
    </source>
</evidence>
<feature type="region of interest" description="Disordered" evidence="1">
    <location>
        <begin position="220"/>
        <end position="271"/>
    </location>
</feature>
<evidence type="ECO:0000256" key="1">
    <source>
        <dbReference type="SAM" id="MobiDB-lite"/>
    </source>
</evidence>
<dbReference type="Proteomes" id="UP001152798">
    <property type="component" value="Chromosome 4"/>
</dbReference>
<feature type="compositionally biased region" description="Basic and acidic residues" evidence="1">
    <location>
        <begin position="244"/>
        <end position="255"/>
    </location>
</feature>
<accession>A0A9P0HDI1</accession>
<gene>
    <name evidence="2" type="ORF">NEZAVI_LOCUS9589</name>
</gene>
<sequence>MHGQVGENFILYEEEEMRVMNLPICSPEMNLIEPAEETRTAPTPQWTKERQLKETATVDQGARDYPQIYFHGRESQSIGNMDRYNGRFSPDNSFNFSPLRSLHCLERILLSKLSSRTSFIRRIYQEIAHSQYFLVTYMGEFPADSVSFEVRCERPVPLTVADEEPPGSYVERIPARSVHIARAHFPRHKGRATTPEKLGKSWASTIVAVGGRKSSKLDFKLHAPTAEEEAPSQTEPPSHGLASRPDHPEDSHAELEDMEAGAILGTSTPNA</sequence>
<name>A0A9P0HDI1_NEZVI</name>
<keyword evidence="3" id="KW-1185">Reference proteome</keyword>
<dbReference type="AlphaFoldDB" id="A0A9P0HDI1"/>
<proteinExistence type="predicted"/>
<dbReference type="EMBL" id="OV725080">
    <property type="protein sequence ID" value="CAH1400320.1"/>
    <property type="molecule type" value="Genomic_DNA"/>
</dbReference>
<organism evidence="2 3">
    <name type="scientific">Nezara viridula</name>
    <name type="common">Southern green stink bug</name>
    <name type="synonym">Cimex viridulus</name>
    <dbReference type="NCBI Taxonomy" id="85310"/>
    <lineage>
        <taxon>Eukaryota</taxon>
        <taxon>Metazoa</taxon>
        <taxon>Ecdysozoa</taxon>
        <taxon>Arthropoda</taxon>
        <taxon>Hexapoda</taxon>
        <taxon>Insecta</taxon>
        <taxon>Pterygota</taxon>
        <taxon>Neoptera</taxon>
        <taxon>Paraneoptera</taxon>
        <taxon>Hemiptera</taxon>
        <taxon>Heteroptera</taxon>
        <taxon>Panheteroptera</taxon>
        <taxon>Pentatomomorpha</taxon>
        <taxon>Pentatomoidea</taxon>
        <taxon>Pentatomidae</taxon>
        <taxon>Pentatominae</taxon>
        <taxon>Nezara</taxon>
    </lineage>
</organism>
<reference evidence="2" key="1">
    <citation type="submission" date="2022-01" db="EMBL/GenBank/DDBJ databases">
        <authorList>
            <person name="King R."/>
        </authorList>
    </citation>
    <scope>NUCLEOTIDE SEQUENCE</scope>
</reference>
<protein>
    <submittedName>
        <fullName evidence="2">Uncharacterized protein</fullName>
    </submittedName>
</protein>
<evidence type="ECO:0000313" key="2">
    <source>
        <dbReference type="EMBL" id="CAH1400320.1"/>
    </source>
</evidence>